<accession>A0ABV5T0P4</accession>
<evidence type="ECO:0000313" key="2">
    <source>
        <dbReference type="Proteomes" id="UP001589611"/>
    </source>
</evidence>
<protein>
    <recommendedName>
        <fullName evidence="3">NTF2-like N-terminal transpeptidase domain-containing protein</fullName>
    </recommendedName>
</protein>
<organism evidence="1 2">
    <name type="scientific">Microbacterium terregens</name>
    <dbReference type="NCBI Taxonomy" id="69363"/>
    <lineage>
        <taxon>Bacteria</taxon>
        <taxon>Bacillati</taxon>
        <taxon>Actinomycetota</taxon>
        <taxon>Actinomycetes</taxon>
        <taxon>Micrococcales</taxon>
        <taxon>Microbacteriaceae</taxon>
        <taxon>Microbacterium</taxon>
    </lineage>
</organism>
<dbReference type="RefSeq" id="WP_344714182.1">
    <property type="nucleotide sequence ID" value="NZ_BAAAWH010000001.1"/>
</dbReference>
<proteinExistence type="predicted"/>
<reference evidence="1 2" key="1">
    <citation type="submission" date="2024-09" db="EMBL/GenBank/DDBJ databases">
        <authorList>
            <person name="Sun Q."/>
            <person name="Mori K."/>
        </authorList>
    </citation>
    <scope>NUCLEOTIDE SEQUENCE [LARGE SCALE GENOMIC DNA]</scope>
    <source>
        <strain evidence="1 2">JCM 1342</strain>
    </source>
</reference>
<sequence length="310" mass="31954">MKRTAVVGIAAGVAVALVGAIAWWALTRPPSVEDAARDYLAALSAGDFAAIDAMRGTDLDEDAERILTDAFAGADAFVAEPRVEDIAPDAEMTKVRASALIAGERRDVSFALRDDGGTWKLTGDYLASLEVTVLAGTDAPLGDSVWVGDALAPTGSSVLLLPAEYPVHAAPRGLLTGAASVPLSTDGAITIRIEASLTPEASAAGQKELDAYAAACTQPAPTVPLNCGLRIPWAADLAMLGSLVFRVEQVPVLTFAADHRTFAATGGVVIATATGVTPDGETATFTYRADDWALRGTVTFQGDEMLLAVG</sequence>
<dbReference type="Proteomes" id="UP001589611">
    <property type="component" value="Unassembled WGS sequence"/>
</dbReference>
<comment type="caution">
    <text evidence="1">The sequence shown here is derived from an EMBL/GenBank/DDBJ whole genome shotgun (WGS) entry which is preliminary data.</text>
</comment>
<gene>
    <name evidence="1" type="ORF">ACFFPJ_05395</name>
</gene>
<dbReference type="EMBL" id="JBHMBE010000002">
    <property type="protein sequence ID" value="MFB9645226.1"/>
    <property type="molecule type" value="Genomic_DNA"/>
</dbReference>
<name>A0ABV5T0P4_9MICO</name>
<evidence type="ECO:0000313" key="1">
    <source>
        <dbReference type="EMBL" id="MFB9645226.1"/>
    </source>
</evidence>
<evidence type="ECO:0008006" key="3">
    <source>
        <dbReference type="Google" id="ProtNLM"/>
    </source>
</evidence>
<keyword evidence="2" id="KW-1185">Reference proteome</keyword>